<proteinExistence type="predicted"/>
<dbReference type="GO" id="GO:0003841">
    <property type="term" value="F:1-acylglycerol-3-phosphate O-acyltransferase activity"/>
    <property type="evidence" value="ECO:0007669"/>
    <property type="project" value="TreeGrafter"/>
</dbReference>
<keyword evidence="4" id="KW-0812">Transmembrane</keyword>
<comment type="pathway">
    <text evidence="1">Lipid metabolism.</text>
</comment>
<dbReference type="Pfam" id="PF01553">
    <property type="entry name" value="Acyltransferase"/>
    <property type="match status" value="1"/>
</dbReference>
<evidence type="ECO:0000256" key="1">
    <source>
        <dbReference type="ARBA" id="ARBA00005189"/>
    </source>
</evidence>
<keyword evidence="4" id="KW-1133">Transmembrane helix</keyword>
<dbReference type="SUPFAM" id="SSF69593">
    <property type="entry name" value="Glycerol-3-phosphate (1)-acyltransferase"/>
    <property type="match status" value="1"/>
</dbReference>
<keyword evidence="4" id="KW-0472">Membrane</keyword>
<keyword evidence="3 6" id="KW-0012">Acyltransferase</keyword>
<evidence type="ECO:0000313" key="7">
    <source>
        <dbReference type="Proteomes" id="UP000000517"/>
    </source>
</evidence>
<dbReference type="eggNOG" id="COG0204">
    <property type="taxonomic scope" value="Bacteria"/>
</dbReference>
<keyword evidence="2 6" id="KW-0808">Transferase</keyword>
<evidence type="ECO:0000256" key="3">
    <source>
        <dbReference type="ARBA" id="ARBA00023315"/>
    </source>
</evidence>
<evidence type="ECO:0000313" key="6">
    <source>
        <dbReference type="EMBL" id="ADL24612.1"/>
    </source>
</evidence>
<sequence length="245" mass="27979">MPGSPYIQLMIEKAKNIIAGLFWKFVLFLVVYGVRTYLLVVYRPKMTFLGSVKSTDLKEPMIIIANHTSMLDPLMVQSLFFHKRSIVVAKDQVEDPHFSWALKRFKNVIPCDRFNLDTEWALLAKKELEKGNSVIIFPEGKCRYDGLLNEFKTGFAFLARSTGYPVLSLGIDGIYKMGHRTQILVDEPEKIERVKGIPSSKHLAERSEYFRQKVWELKQRALGQTGAILPVATETPAEVLPEESK</sequence>
<dbReference type="STRING" id="59374.FSU_0064"/>
<dbReference type="KEGG" id="fsc:FSU_0064"/>
<dbReference type="Proteomes" id="UP000000517">
    <property type="component" value="Chromosome"/>
</dbReference>
<name>D9S4D5_FIBSS</name>
<dbReference type="PANTHER" id="PTHR10434:SF11">
    <property type="entry name" value="1-ACYL-SN-GLYCEROL-3-PHOSPHATE ACYLTRANSFERASE"/>
    <property type="match status" value="1"/>
</dbReference>
<accession>D9S4D5</accession>
<dbReference type="AlphaFoldDB" id="D9S4D5"/>
<organism evidence="6 7">
    <name type="scientific">Fibrobacter succinogenes (strain ATCC 19169 / S85)</name>
    <dbReference type="NCBI Taxonomy" id="59374"/>
    <lineage>
        <taxon>Bacteria</taxon>
        <taxon>Pseudomonadati</taxon>
        <taxon>Fibrobacterota</taxon>
        <taxon>Fibrobacteria</taxon>
        <taxon>Fibrobacterales</taxon>
        <taxon>Fibrobacteraceae</taxon>
        <taxon>Fibrobacter</taxon>
    </lineage>
</organism>
<dbReference type="PANTHER" id="PTHR10434">
    <property type="entry name" value="1-ACYL-SN-GLYCEROL-3-PHOSPHATE ACYLTRANSFERASE"/>
    <property type="match status" value="1"/>
</dbReference>
<protein>
    <submittedName>
        <fullName evidence="6">Putative 1-acyl-sn-glycerol-3-phosphate acyltransferase</fullName>
    </submittedName>
</protein>
<dbReference type="SMART" id="SM00563">
    <property type="entry name" value="PlsC"/>
    <property type="match status" value="1"/>
</dbReference>
<dbReference type="GO" id="GO:0006654">
    <property type="term" value="P:phosphatidic acid biosynthetic process"/>
    <property type="evidence" value="ECO:0007669"/>
    <property type="project" value="TreeGrafter"/>
</dbReference>
<dbReference type="InterPro" id="IPR002123">
    <property type="entry name" value="Plipid/glycerol_acylTrfase"/>
</dbReference>
<dbReference type="EMBL" id="CP002158">
    <property type="protein sequence ID" value="ADL24612.1"/>
    <property type="molecule type" value="Genomic_DNA"/>
</dbReference>
<feature type="domain" description="Phospholipid/glycerol acyltransferase" evidence="5">
    <location>
        <begin position="61"/>
        <end position="174"/>
    </location>
</feature>
<feature type="transmembrane region" description="Helical" evidence="4">
    <location>
        <begin position="21"/>
        <end position="42"/>
    </location>
</feature>
<evidence type="ECO:0000259" key="5">
    <source>
        <dbReference type="SMART" id="SM00563"/>
    </source>
</evidence>
<reference evidence="7" key="1">
    <citation type="submission" date="2010-08" db="EMBL/GenBank/DDBJ databases">
        <title>Complete sequence of Fibrobacter succinogenes subsp. succinogenes S85.</title>
        <authorList>
            <person name="Durkin A.S."/>
            <person name="Nelson K.E."/>
            <person name="Morrison M."/>
            <person name="Forsberg C.W."/>
            <person name="Wilson D.B."/>
            <person name="Russell J.B."/>
            <person name="Cann I.K.O."/>
            <person name="Mackie R.I."/>
            <person name="White B.A."/>
        </authorList>
    </citation>
    <scope>NUCLEOTIDE SEQUENCE [LARGE SCALE GENOMIC DNA]</scope>
    <source>
        <strain evidence="7">ATCC 19169 / S85</strain>
    </source>
</reference>
<evidence type="ECO:0000256" key="2">
    <source>
        <dbReference type="ARBA" id="ARBA00022679"/>
    </source>
</evidence>
<evidence type="ECO:0000256" key="4">
    <source>
        <dbReference type="SAM" id="Phobius"/>
    </source>
</evidence>
<dbReference type="CDD" id="cd07989">
    <property type="entry name" value="LPLAT_AGPAT-like"/>
    <property type="match status" value="1"/>
</dbReference>
<gene>
    <name evidence="6" type="ordered locus">FSU_0064</name>
</gene>
<dbReference type="HOGENOM" id="CLU_1132276_0_0_0"/>